<comment type="function">
    <text evidence="9">Hydrolase that can remove conjugated ubiquitin from proteins and may therefore play an important regulatory role at the level of protein turnover by preventing degradation.</text>
</comment>
<sequence>MTGFSLKLKSKNGQHVVNDLDAATTIANLKAKVSEVTQIPQSVLHILIGFPPKPLDLSKDLESISSSGVSNGDILIVEERQKEESSPPPAANTYEEDAKLAQHLSAEEENDMGILLKKVVPADNSCLFTSIGYVLNGQVDLDCASYMRLIIAEQVANDPINYSEAILGRPNPEYCEWIKRPESWGGAIEVSILSNFYGLEIDVVDITNAIINRFGEDKNFGLRVFLLFDGIHYDPLYMEPASGGPPRTIFPIEDENVYRQAEQLALEAKASRQFTDVNKFTLRCIQCDSLLVGQVEAQNHAVKTGHTNFGEI</sequence>
<dbReference type="InterPro" id="IPR038765">
    <property type="entry name" value="Papain-like_cys_pep_sf"/>
</dbReference>
<comment type="subcellular location">
    <subcellularLocation>
        <location evidence="9">Cytoplasm</location>
    </subcellularLocation>
</comment>
<keyword evidence="3" id="KW-0479">Metal-binding</keyword>
<dbReference type="Pfam" id="PF02338">
    <property type="entry name" value="OTU"/>
    <property type="match status" value="1"/>
</dbReference>
<dbReference type="EC" id="3.4.19.12" evidence="9"/>
<dbReference type="AlphaFoldDB" id="A0A0K8TSL9"/>
<dbReference type="EMBL" id="GDAI01000490">
    <property type="protein sequence ID" value="JAI17113.1"/>
    <property type="molecule type" value="mRNA"/>
</dbReference>
<feature type="domain" description="OTU" evidence="11">
    <location>
        <begin position="115"/>
        <end position="239"/>
    </location>
</feature>
<organism evidence="12">
    <name type="scientific">Tabanus bromius</name>
    <name type="common">Band-eyed brown horse fly</name>
    <dbReference type="NCBI Taxonomy" id="304241"/>
    <lineage>
        <taxon>Eukaryota</taxon>
        <taxon>Metazoa</taxon>
        <taxon>Ecdysozoa</taxon>
        <taxon>Arthropoda</taxon>
        <taxon>Hexapoda</taxon>
        <taxon>Insecta</taxon>
        <taxon>Pterygota</taxon>
        <taxon>Neoptera</taxon>
        <taxon>Endopterygota</taxon>
        <taxon>Diptera</taxon>
        <taxon>Brachycera</taxon>
        <taxon>Tabanomorpha</taxon>
        <taxon>Tabanoidea</taxon>
        <taxon>Tabanidae</taxon>
        <taxon>Tabanus</taxon>
    </lineage>
</organism>
<reference evidence="12" key="1">
    <citation type="journal article" date="2015" name="Insect Biochem. Mol. Biol.">
        <title>An insight into the sialome of the horse fly, Tabanus bromius.</title>
        <authorList>
            <person name="Ribeiro J.M."/>
            <person name="Kazimirova M."/>
            <person name="Takac P."/>
            <person name="Andersen J.F."/>
            <person name="Francischetti I.M."/>
        </authorList>
    </citation>
    <scope>NUCLEOTIDE SEQUENCE</scope>
</reference>
<keyword evidence="9" id="KW-0963">Cytoplasm</keyword>
<evidence type="ECO:0000256" key="2">
    <source>
        <dbReference type="ARBA" id="ARBA00022670"/>
    </source>
</evidence>
<dbReference type="CDD" id="cd22745">
    <property type="entry name" value="OTU_OTU1"/>
    <property type="match status" value="1"/>
</dbReference>
<dbReference type="InterPro" id="IPR003323">
    <property type="entry name" value="OTU_dom"/>
</dbReference>
<dbReference type="PROSITE" id="PS50053">
    <property type="entry name" value="UBIQUITIN_2"/>
    <property type="match status" value="1"/>
</dbReference>
<dbReference type="CDD" id="cd17059">
    <property type="entry name" value="Ubl_OTU1"/>
    <property type="match status" value="1"/>
</dbReference>
<accession>A0A0K8TSL9</accession>
<evidence type="ECO:0000256" key="5">
    <source>
        <dbReference type="ARBA" id="ARBA00022786"/>
    </source>
</evidence>
<dbReference type="Pfam" id="PF24560">
    <property type="entry name" value="zf-C2H2_OTU1_C"/>
    <property type="match status" value="1"/>
</dbReference>
<evidence type="ECO:0000256" key="6">
    <source>
        <dbReference type="ARBA" id="ARBA00022801"/>
    </source>
</evidence>
<evidence type="ECO:0000256" key="9">
    <source>
        <dbReference type="RuleBase" id="RU367104"/>
    </source>
</evidence>
<dbReference type="SUPFAM" id="SSF54001">
    <property type="entry name" value="Cysteine proteinases"/>
    <property type="match status" value="1"/>
</dbReference>
<keyword evidence="5 9" id="KW-0833">Ubl conjugation pathway</keyword>
<dbReference type="SUPFAM" id="SSF54236">
    <property type="entry name" value="Ubiquitin-like"/>
    <property type="match status" value="1"/>
</dbReference>
<dbReference type="InterPro" id="IPR048857">
    <property type="entry name" value="OTU1_Ubl"/>
</dbReference>
<dbReference type="FunFam" id="3.90.70.80:FF:000006">
    <property type="entry name" value="Ubiquitin thioesterase OTU1"/>
    <property type="match status" value="1"/>
</dbReference>
<evidence type="ECO:0000256" key="4">
    <source>
        <dbReference type="ARBA" id="ARBA00022771"/>
    </source>
</evidence>
<dbReference type="GO" id="GO:0005829">
    <property type="term" value="C:cytosol"/>
    <property type="evidence" value="ECO:0007669"/>
    <property type="project" value="TreeGrafter"/>
</dbReference>
<evidence type="ECO:0000313" key="12">
    <source>
        <dbReference type="EMBL" id="JAI17113.1"/>
    </source>
</evidence>
<dbReference type="InterPro" id="IPR057766">
    <property type="entry name" value="Znf-C2H2_OTU1-like_C"/>
</dbReference>
<comment type="catalytic activity">
    <reaction evidence="1 9">
        <text>Thiol-dependent hydrolysis of ester, thioester, amide, peptide and isopeptide bonds formed by the C-terminal Gly of ubiquitin (a 76-residue protein attached to proteins as an intracellular targeting signal).</text>
        <dbReference type="EC" id="3.4.19.12"/>
    </reaction>
</comment>
<dbReference type="PANTHER" id="PTHR13312">
    <property type="entry name" value="HIV-INDUCED PROTEIN-7-LIKE PROTEASE"/>
    <property type="match status" value="1"/>
</dbReference>
<proteinExistence type="evidence at transcript level"/>
<dbReference type="GO" id="GO:0036503">
    <property type="term" value="P:ERAD pathway"/>
    <property type="evidence" value="ECO:0007669"/>
    <property type="project" value="TreeGrafter"/>
</dbReference>
<dbReference type="GO" id="GO:0016579">
    <property type="term" value="P:protein deubiquitination"/>
    <property type="evidence" value="ECO:0007669"/>
    <property type="project" value="TreeGrafter"/>
</dbReference>
<keyword evidence="6 9" id="KW-0378">Hydrolase</keyword>
<protein>
    <recommendedName>
        <fullName evidence="9">Ubiquitin thioesterase OTU</fullName>
        <ecNumber evidence="9">3.4.19.12</ecNumber>
    </recommendedName>
</protein>
<dbReference type="GO" id="GO:0005634">
    <property type="term" value="C:nucleus"/>
    <property type="evidence" value="ECO:0007669"/>
    <property type="project" value="TreeGrafter"/>
</dbReference>
<dbReference type="FunFam" id="3.10.20.90:FF:000096">
    <property type="entry name" value="Ubiquitin thioesterase OTU1"/>
    <property type="match status" value="1"/>
</dbReference>
<evidence type="ECO:0000259" key="10">
    <source>
        <dbReference type="PROSITE" id="PS50053"/>
    </source>
</evidence>
<dbReference type="GO" id="GO:0004843">
    <property type="term" value="F:cysteine-type deubiquitinase activity"/>
    <property type="evidence" value="ECO:0007669"/>
    <property type="project" value="UniProtKB-UniRule"/>
</dbReference>
<dbReference type="InterPro" id="IPR029071">
    <property type="entry name" value="Ubiquitin-like_domsf"/>
</dbReference>
<dbReference type="GO" id="GO:0030968">
    <property type="term" value="P:endoplasmic reticulum unfolded protein response"/>
    <property type="evidence" value="ECO:0007669"/>
    <property type="project" value="TreeGrafter"/>
</dbReference>
<name>A0A0K8TSL9_TABBR</name>
<evidence type="ECO:0000256" key="3">
    <source>
        <dbReference type="ARBA" id="ARBA00022723"/>
    </source>
</evidence>
<dbReference type="PANTHER" id="PTHR13312:SF0">
    <property type="entry name" value="UBIQUITIN THIOESTERASE OTU1"/>
    <property type="match status" value="1"/>
</dbReference>
<keyword evidence="4" id="KW-0863">Zinc-finger</keyword>
<dbReference type="PROSITE" id="PS50802">
    <property type="entry name" value="OTU"/>
    <property type="match status" value="1"/>
</dbReference>
<evidence type="ECO:0000256" key="7">
    <source>
        <dbReference type="ARBA" id="ARBA00022807"/>
    </source>
</evidence>
<dbReference type="GO" id="GO:0008270">
    <property type="term" value="F:zinc ion binding"/>
    <property type="evidence" value="ECO:0007669"/>
    <property type="project" value="UniProtKB-KW"/>
</dbReference>
<dbReference type="Pfam" id="PF21403">
    <property type="entry name" value="OTU1_UBXL"/>
    <property type="match status" value="1"/>
</dbReference>
<keyword evidence="2" id="KW-0645">Protease</keyword>
<evidence type="ECO:0000259" key="11">
    <source>
        <dbReference type="PROSITE" id="PS50802"/>
    </source>
</evidence>
<keyword evidence="8" id="KW-0862">Zinc</keyword>
<evidence type="ECO:0000256" key="1">
    <source>
        <dbReference type="ARBA" id="ARBA00000707"/>
    </source>
</evidence>
<feature type="domain" description="Ubiquitin-like" evidence="10">
    <location>
        <begin position="4"/>
        <end position="84"/>
    </location>
</feature>
<dbReference type="InterPro" id="IPR000626">
    <property type="entry name" value="Ubiquitin-like_dom"/>
</dbReference>
<evidence type="ECO:0000256" key="8">
    <source>
        <dbReference type="ARBA" id="ARBA00022833"/>
    </source>
</evidence>
<dbReference type="Gene3D" id="3.10.20.90">
    <property type="entry name" value="Phosphatidylinositol 3-kinase Catalytic Subunit, Chain A, domain 1"/>
    <property type="match status" value="1"/>
</dbReference>
<keyword evidence="7 9" id="KW-0788">Thiol protease</keyword>
<dbReference type="Gene3D" id="3.90.70.80">
    <property type="match status" value="1"/>
</dbReference>